<proteinExistence type="predicted"/>
<evidence type="ECO:0000313" key="1">
    <source>
        <dbReference type="EMBL" id="XRI74797.1"/>
    </source>
</evidence>
<keyword evidence="2" id="KW-1185">Reference proteome</keyword>
<dbReference type="EMBL" id="CP127526">
    <property type="protein sequence ID" value="XRI74797.1"/>
    <property type="molecule type" value="Genomic_DNA"/>
</dbReference>
<reference evidence="1 2" key="1">
    <citation type="journal article" date="2021" name="ISME J.">
        <title>Genomic evolution of the class Acidithiobacillia: deep-branching Proteobacteria living in extreme acidic conditions.</title>
        <authorList>
            <person name="Moya-Beltran A."/>
            <person name="Beard S."/>
            <person name="Rojas-Villalobos C."/>
            <person name="Issotta F."/>
            <person name="Gallardo Y."/>
            <person name="Ulloa R."/>
            <person name="Giaveno A."/>
            <person name="Degli Esposti M."/>
            <person name="Johnson D.B."/>
            <person name="Quatrini R."/>
        </authorList>
    </citation>
    <scope>NUCLEOTIDE SEQUENCE [LARGE SCALE GENOMIC DNA]</scope>
    <source>
        <strain evidence="1 2">GG1-14</strain>
    </source>
</reference>
<accession>A0ACD5HJH0</accession>
<organism evidence="1 2">
    <name type="scientific">Acidithiobacillus montserratensis</name>
    <dbReference type="NCBI Taxonomy" id="2729135"/>
    <lineage>
        <taxon>Bacteria</taxon>
        <taxon>Pseudomonadati</taxon>
        <taxon>Pseudomonadota</taxon>
        <taxon>Acidithiobacillia</taxon>
        <taxon>Acidithiobacillales</taxon>
        <taxon>Acidithiobacillaceae</taxon>
        <taxon>Acidithiobacillus</taxon>
    </lineage>
</organism>
<name>A0ACD5HJH0_9PROT</name>
<evidence type="ECO:0000313" key="2">
    <source>
        <dbReference type="Proteomes" id="UP001195965"/>
    </source>
</evidence>
<protein>
    <submittedName>
        <fullName evidence="1">Uncharacterized protein</fullName>
    </submittedName>
</protein>
<gene>
    <name evidence="1" type="ORF">HHS34_006255</name>
</gene>
<sequence length="51" mass="5918">MADTPFRPVETGTQPVQPLRPVYREQNPKSSHKKKPEPRKDDFGHQVDEFA</sequence>
<dbReference type="Proteomes" id="UP001195965">
    <property type="component" value="Chromosome"/>
</dbReference>